<dbReference type="PROSITE" id="PS00250">
    <property type="entry name" value="TGF_BETA_1"/>
    <property type="match status" value="1"/>
</dbReference>
<reference evidence="8 9" key="1">
    <citation type="journal article" date="2022" name="Gigascience">
        <title>A chromosome-level genome assembly and annotation of the desert horned lizard, Phrynosoma platyrhinos, provides insight into chromosomal rearrangements among reptiles.</title>
        <authorList>
            <person name="Koochekian N."/>
            <person name="Ascanio A."/>
            <person name="Farleigh K."/>
            <person name="Card D.C."/>
            <person name="Schield D.R."/>
            <person name="Castoe T.A."/>
            <person name="Jezkova T."/>
        </authorList>
    </citation>
    <scope>NUCLEOTIDE SEQUENCE [LARGE SCALE GENOMIC DNA]</scope>
    <source>
        <strain evidence="8">NK-2021</strain>
    </source>
</reference>
<keyword evidence="9" id="KW-1185">Reference proteome</keyword>
<dbReference type="SUPFAM" id="SSF57501">
    <property type="entry name" value="Cystine-knot cytokines"/>
    <property type="match status" value="1"/>
</dbReference>
<evidence type="ECO:0000313" key="8">
    <source>
        <dbReference type="EMBL" id="KAH0625734.1"/>
    </source>
</evidence>
<dbReference type="PANTHER" id="PTHR11848">
    <property type="entry name" value="TGF-BETA FAMILY"/>
    <property type="match status" value="1"/>
</dbReference>
<dbReference type="InterPro" id="IPR015615">
    <property type="entry name" value="TGF-beta-rel"/>
</dbReference>
<dbReference type="Pfam" id="PF00019">
    <property type="entry name" value="TGF_beta"/>
    <property type="match status" value="1"/>
</dbReference>
<dbReference type="InterPro" id="IPR017948">
    <property type="entry name" value="TGFb_CS"/>
</dbReference>
<dbReference type="PANTHER" id="PTHR11848:SF78">
    <property type="entry name" value="GROWTH_DIFFERENTIATION FACTOR 15"/>
    <property type="match status" value="1"/>
</dbReference>
<feature type="domain" description="TGF-beta family profile" evidence="7">
    <location>
        <begin position="298"/>
        <end position="415"/>
    </location>
</feature>
<accession>A0ABQ7T7V2</accession>
<dbReference type="CDD" id="cd19376">
    <property type="entry name" value="TGF_beta_GDF15"/>
    <property type="match status" value="1"/>
</dbReference>
<evidence type="ECO:0000313" key="9">
    <source>
        <dbReference type="Proteomes" id="UP000826234"/>
    </source>
</evidence>
<organism evidence="8 9">
    <name type="scientific">Phrynosoma platyrhinos</name>
    <name type="common">Desert horned lizard</name>
    <dbReference type="NCBI Taxonomy" id="52577"/>
    <lineage>
        <taxon>Eukaryota</taxon>
        <taxon>Metazoa</taxon>
        <taxon>Chordata</taxon>
        <taxon>Craniata</taxon>
        <taxon>Vertebrata</taxon>
        <taxon>Euteleostomi</taxon>
        <taxon>Lepidosauria</taxon>
        <taxon>Squamata</taxon>
        <taxon>Bifurcata</taxon>
        <taxon>Unidentata</taxon>
        <taxon>Episquamata</taxon>
        <taxon>Toxicofera</taxon>
        <taxon>Iguania</taxon>
        <taxon>Phrynosomatidae</taxon>
        <taxon>Phrynosomatinae</taxon>
        <taxon>Phrynosoma</taxon>
    </lineage>
</organism>
<comment type="similarity">
    <text evidence="2 6">Belongs to the TGF-beta family.</text>
</comment>
<comment type="subcellular location">
    <subcellularLocation>
        <location evidence="1">Secreted</location>
    </subcellularLocation>
</comment>
<dbReference type="Gene3D" id="2.10.90.10">
    <property type="entry name" value="Cystine-knot cytokines"/>
    <property type="match status" value="1"/>
</dbReference>
<dbReference type="InterPro" id="IPR001839">
    <property type="entry name" value="TGF-b_C"/>
</dbReference>
<evidence type="ECO:0000256" key="5">
    <source>
        <dbReference type="ARBA" id="ARBA00023157"/>
    </source>
</evidence>
<dbReference type="EMBL" id="JAIPUX010000953">
    <property type="protein sequence ID" value="KAH0625734.1"/>
    <property type="molecule type" value="Genomic_DNA"/>
</dbReference>
<evidence type="ECO:0000256" key="2">
    <source>
        <dbReference type="ARBA" id="ARBA00006656"/>
    </source>
</evidence>
<evidence type="ECO:0000256" key="3">
    <source>
        <dbReference type="ARBA" id="ARBA00022525"/>
    </source>
</evidence>
<dbReference type="PROSITE" id="PS51362">
    <property type="entry name" value="TGF_BETA_2"/>
    <property type="match status" value="1"/>
</dbReference>
<proteinExistence type="inferred from homology"/>
<dbReference type="SMART" id="SM00204">
    <property type="entry name" value="TGFB"/>
    <property type="match status" value="1"/>
</dbReference>
<comment type="caution">
    <text evidence="8">The sequence shown here is derived from an EMBL/GenBank/DDBJ whole genome shotgun (WGS) entry which is preliminary data.</text>
</comment>
<sequence>MSQAELLSGYKKRSNSGPFHSLQAVGEKAHIAPPHEPRVVSGLAPPPCVMPPCCLRRLCQFLLFLLFLPSVDLRPRGGHLSTAHLHLEAVKLGILARLGLEERPTIQTPPDPDTIRRAQWHYQEMLAQLQANQTHMAPSIHHLWPTVKLTEPNASGDYLPAANGLHRQLYTLEISRTAALHHSLHVLRAQLTLFKRSLNQPGIFGSNLTRPDVARVSVYKLGEGSPILLASTVVSTTMPTLCLRDAMGQWLASLEPSLHLGLEFSVDVGTLLATVMTPEGTQMLPLEVETQELARPMRKVRQLGNMEEEECEMTEGKCCLRSLKVSFEAIGWSDWVVAPRSYSMKFCEGSCPHNYKPASMHAQIKARLHSLSGDTPAPCCVPAAYEPMVLMHYGAEGKVVTQLFEDMIPEIFVHKQCPSLTRPPGNGYLVLEFFNCTTLPLQSLQDIEQPMGLSHLAFGQDVPAKPE</sequence>
<evidence type="ECO:0000256" key="6">
    <source>
        <dbReference type="RuleBase" id="RU000354"/>
    </source>
</evidence>
<dbReference type="Proteomes" id="UP000826234">
    <property type="component" value="Unassembled WGS sequence"/>
</dbReference>
<evidence type="ECO:0000256" key="4">
    <source>
        <dbReference type="ARBA" id="ARBA00023030"/>
    </source>
</evidence>
<keyword evidence="5" id="KW-1015">Disulfide bond</keyword>
<keyword evidence="4 6" id="KW-0339">Growth factor</keyword>
<dbReference type="InterPro" id="IPR029034">
    <property type="entry name" value="Cystine-knot_cytokine"/>
</dbReference>
<keyword evidence="3" id="KW-0964">Secreted</keyword>
<evidence type="ECO:0000259" key="7">
    <source>
        <dbReference type="PROSITE" id="PS51362"/>
    </source>
</evidence>
<evidence type="ECO:0000256" key="1">
    <source>
        <dbReference type="ARBA" id="ARBA00004613"/>
    </source>
</evidence>
<gene>
    <name evidence="8" type="ORF">JD844_033945</name>
</gene>
<protein>
    <recommendedName>
        <fullName evidence="7">TGF-beta family profile domain-containing protein</fullName>
    </recommendedName>
</protein>
<name>A0ABQ7T7V2_PHRPL</name>
<dbReference type="Gene3D" id="2.60.120.970">
    <property type="match status" value="1"/>
</dbReference>